<dbReference type="Proteomes" id="UP000182725">
    <property type="component" value="Unassembled WGS sequence"/>
</dbReference>
<sequence>MQGLLHSQRSRLEAVTMHHTGGPGWRITMDTCAPMLMALYLRDVAGLVGAGTPALSNVAPSIRAADHSMLIHGVGGTDALRDQWEVWWGRLLHNLPDAQENLTPPEFPELAGMPALQRVAHAHYGAALSWSREQTQLYSIMAAERETLGGHKILADLVQNREMELGRSARDFTLTIVEIPLAEQRAWFIEPDQLIMSSHLLADQEVFRSFVQPVVELLV</sequence>
<proteinExistence type="predicted"/>
<gene>
    <name evidence="1" type="ORF">SAMN04489740_3930</name>
</gene>
<protein>
    <submittedName>
        <fullName evidence="1">Uncharacterized protein</fullName>
    </submittedName>
</protein>
<evidence type="ECO:0000313" key="2">
    <source>
        <dbReference type="Proteomes" id="UP000182725"/>
    </source>
</evidence>
<dbReference type="AlphaFoldDB" id="A0A1H5NQH9"/>
<reference evidence="1 2" key="1">
    <citation type="submission" date="2016-10" db="EMBL/GenBank/DDBJ databases">
        <authorList>
            <person name="de Groot N.N."/>
        </authorList>
    </citation>
    <scope>NUCLEOTIDE SEQUENCE [LARGE SCALE GENOMIC DNA]</scope>
    <source>
        <strain evidence="1 2">DSM 22274</strain>
    </source>
</reference>
<organism evidence="1 2">
    <name type="scientific">Arthrobacter alpinus</name>
    <dbReference type="NCBI Taxonomy" id="656366"/>
    <lineage>
        <taxon>Bacteria</taxon>
        <taxon>Bacillati</taxon>
        <taxon>Actinomycetota</taxon>
        <taxon>Actinomycetes</taxon>
        <taxon>Micrococcales</taxon>
        <taxon>Micrococcaceae</taxon>
        <taxon>Arthrobacter</taxon>
    </lineage>
</organism>
<accession>A0A1H5NQH9</accession>
<name>A0A1H5NQH9_9MICC</name>
<dbReference type="EMBL" id="FNTV01000001">
    <property type="protein sequence ID" value="SEF03826.1"/>
    <property type="molecule type" value="Genomic_DNA"/>
</dbReference>
<evidence type="ECO:0000313" key="1">
    <source>
        <dbReference type="EMBL" id="SEF03826.1"/>
    </source>
</evidence>